<comment type="similarity">
    <text evidence="1 13">Belongs to the class-I pyridine nucleotide-disulfide oxidoreductase family.</text>
</comment>
<keyword evidence="7" id="KW-1015">Disulfide bond</keyword>
<feature type="binding site" evidence="11">
    <location>
        <position position="309"/>
    </location>
    <ligand>
        <name>FAD</name>
        <dbReference type="ChEBI" id="CHEBI:57692"/>
    </ligand>
</feature>
<reference evidence="17" key="1">
    <citation type="submission" date="2016-10" db="EMBL/GenBank/DDBJ databases">
        <authorList>
            <person name="Varghese N."/>
            <person name="Submissions S."/>
        </authorList>
    </citation>
    <scope>NUCLEOTIDE SEQUENCE [LARGE SCALE GENOMIC DNA]</scope>
    <source>
        <strain evidence="17">CGMCC 1.7655</strain>
    </source>
</reference>
<evidence type="ECO:0000256" key="11">
    <source>
        <dbReference type="PIRSR" id="PIRSR000350-3"/>
    </source>
</evidence>
<dbReference type="GO" id="GO:0004148">
    <property type="term" value="F:dihydrolipoyl dehydrogenase (NADH) activity"/>
    <property type="evidence" value="ECO:0007669"/>
    <property type="project" value="UniProtKB-EC"/>
</dbReference>
<dbReference type="STRING" id="525640.SAMN04487971_10565"/>
<feature type="binding site" evidence="11">
    <location>
        <position position="199"/>
    </location>
    <ligand>
        <name>NAD(+)</name>
        <dbReference type="ChEBI" id="CHEBI:57540"/>
    </ligand>
</feature>
<dbReference type="Pfam" id="PF07992">
    <property type="entry name" value="Pyr_redox_2"/>
    <property type="match status" value="1"/>
</dbReference>
<evidence type="ECO:0000256" key="2">
    <source>
        <dbReference type="ARBA" id="ARBA00012608"/>
    </source>
</evidence>
<evidence type="ECO:0000256" key="8">
    <source>
        <dbReference type="ARBA" id="ARBA00023284"/>
    </source>
</evidence>
<evidence type="ECO:0000259" key="15">
    <source>
        <dbReference type="Pfam" id="PF07992"/>
    </source>
</evidence>
<dbReference type="InterPro" id="IPR036188">
    <property type="entry name" value="FAD/NAD-bd_sf"/>
</dbReference>
<evidence type="ECO:0000259" key="14">
    <source>
        <dbReference type="Pfam" id="PF02852"/>
    </source>
</evidence>
<keyword evidence="3 13" id="KW-0285">Flavoprotein</keyword>
<dbReference type="GO" id="GO:0005737">
    <property type="term" value="C:cytoplasm"/>
    <property type="evidence" value="ECO:0007669"/>
    <property type="project" value="UniProtKB-ARBA"/>
</dbReference>
<evidence type="ECO:0000256" key="6">
    <source>
        <dbReference type="ARBA" id="ARBA00023027"/>
    </source>
</evidence>
<keyword evidence="17" id="KW-1185">Reference proteome</keyword>
<dbReference type="PRINTS" id="PR00411">
    <property type="entry name" value="PNDRDTASEI"/>
</dbReference>
<evidence type="ECO:0000256" key="4">
    <source>
        <dbReference type="ARBA" id="ARBA00022827"/>
    </source>
</evidence>
<keyword evidence="8 13" id="KW-0676">Redox-active center</keyword>
<dbReference type="PANTHER" id="PTHR22912">
    <property type="entry name" value="DISULFIDE OXIDOREDUCTASE"/>
    <property type="match status" value="1"/>
</dbReference>
<feature type="binding site" evidence="11">
    <location>
        <position position="49"/>
    </location>
    <ligand>
        <name>FAD</name>
        <dbReference type="ChEBI" id="CHEBI:57692"/>
    </ligand>
</feature>
<feature type="active site" description="Proton acceptor" evidence="10">
    <location>
        <position position="441"/>
    </location>
</feature>
<evidence type="ECO:0000256" key="9">
    <source>
        <dbReference type="ARBA" id="ARBA00049187"/>
    </source>
</evidence>
<dbReference type="FunFam" id="3.30.390.30:FF:000001">
    <property type="entry name" value="Dihydrolipoyl dehydrogenase"/>
    <property type="match status" value="1"/>
</dbReference>
<accession>A0A1G9GG41</accession>
<dbReference type="InterPro" id="IPR050151">
    <property type="entry name" value="Class-I_Pyr_Nuc-Dis_Oxidored"/>
</dbReference>
<dbReference type="SUPFAM" id="SSF55424">
    <property type="entry name" value="FAD/NAD-linked reductases, dimerisation (C-terminal) domain"/>
    <property type="match status" value="1"/>
</dbReference>
<organism evidence="16 17">
    <name type="scientific">Paracoccus chinensis</name>
    <dbReference type="NCBI Taxonomy" id="525640"/>
    <lineage>
        <taxon>Bacteria</taxon>
        <taxon>Pseudomonadati</taxon>
        <taxon>Pseudomonadota</taxon>
        <taxon>Alphaproteobacteria</taxon>
        <taxon>Rhodobacterales</taxon>
        <taxon>Paracoccaceae</taxon>
        <taxon>Paracoccus</taxon>
    </lineage>
</organism>
<dbReference type="Pfam" id="PF02852">
    <property type="entry name" value="Pyr_redox_dim"/>
    <property type="match status" value="1"/>
</dbReference>
<dbReference type="PANTHER" id="PTHR22912:SF151">
    <property type="entry name" value="DIHYDROLIPOYL DEHYDROGENASE, MITOCHONDRIAL"/>
    <property type="match status" value="1"/>
</dbReference>
<dbReference type="PROSITE" id="PS00076">
    <property type="entry name" value="PYRIDINE_REDOX_1"/>
    <property type="match status" value="1"/>
</dbReference>
<gene>
    <name evidence="16" type="ORF">SAMN04487971_10565</name>
</gene>
<feature type="binding site" evidence="11">
    <location>
        <begin position="315"/>
        <end position="318"/>
    </location>
    <ligand>
        <name>FAD</name>
        <dbReference type="ChEBI" id="CHEBI:57692"/>
    </ligand>
</feature>
<name>A0A1G9GG41_9RHOB</name>
<keyword evidence="4 11" id="KW-0274">FAD</keyword>
<evidence type="ECO:0000256" key="1">
    <source>
        <dbReference type="ARBA" id="ARBA00007532"/>
    </source>
</evidence>
<dbReference type="InterPro" id="IPR016156">
    <property type="entry name" value="FAD/NAD-linked_Rdtase_dimer_sf"/>
</dbReference>
<feature type="domain" description="Pyridine nucleotide-disulphide oxidoreductase dimerisation" evidence="14">
    <location>
        <begin position="343"/>
        <end position="452"/>
    </location>
</feature>
<evidence type="ECO:0000313" key="17">
    <source>
        <dbReference type="Proteomes" id="UP000199555"/>
    </source>
</evidence>
<protein>
    <recommendedName>
        <fullName evidence="2 13">Dihydrolipoyl dehydrogenase</fullName>
        <ecNumber evidence="2 13">1.8.1.4</ecNumber>
    </recommendedName>
</protein>
<dbReference type="PRINTS" id="PR00368">
    <property type="entry name" value="FADPNR"/>
</dbReference>
<keyword evidence="11" id="KW-0547">Nucleotide-binding</keyword>
<comment type="miscellaneous">
    <text evidence="13">The active site is a redox-active disulfide bond.</text>
</comment>
<dbReference type="InterPro" id="IPR012999">
    <property type="entry name" value="Pyr_OxRdtase_I_AS"/>
</dbReference>
<dbReference type="PIRSF" id="PIRSF000350">
    <property type="entry name" value="Mercury_reductase_MerA"/>
    <property type="match status" value="1"/>
</dbReference>
<dbReference type="Gene3D" id="3.50.50.60">
    <property type="entry name" value="FAD/NAD(P)-binding domain"/>
    <property type="match status" value="2"/>
</dbReference>
<evidence type="ECO:0000256" key="12">
    <source>
        <dbReference type="PIRSR" id="PIRSR000350-4"/>
    </source>
</evidence>
<dbReference type="RefSeq" id="WP_090754158.1">
    <property type="nucleotide sequence ID" value="NZ_FNGE01000005.1"/>
</dbReference>
<comment type="cofactor">
    <cofactor evidence="11 13">
        <name>FAD</name>
        <dbReference type="ChEBI" id="CHEBI:57692"/>
    </cofactor>
    <text evidence="11 13">Binds 1 FAD per subunit.</text>
</comment>
<dbReference type="EC" id="1.8.1.4" evidence="2 13"/>
<proteinExistence type="inferred from homology"/>
<dbReference type="InterPro" id="IPR001100">
    <property type="entry name" value="Pyr_nuc-diS_OxRdtase"/>
</dbReference>
<dbReference type="InterPro" id="IPR004099">
    <property type="entry name" value="Pyr_nucl-diS_OxRdtase_dimer"/>
</dbReference>
<keyword evidence="6 11" id="KW-0520">NAD</keyword>
<comment type="catalytic activity">
    <reaction evidence="9 13">
        <text>N(6)-[(R)-dihydrolipoyl]-L-lysyl-[protein] + NAD(+) = N(6)-[(R)-lipoyl]-L-lysyl-[protein] + NADH + H(+)</text>
        <dbReference type="Rhea" id="RHEA:15045"/>
        <dbReference type="Rhea" id="RHEA-COMP:10474"/>
        <dbReference type="Rhea" id="RHEA-COMP:10475"/>
        <dbReference type="ChEBI" id="CHEBI:15378"/>
        <dbReference type="ChEBI" id="CHEBI:57540"/>
        <dbReference type="ChEBI" id="CHEBI:57945"/>
        <dbReference type="ChEBI" id="CHEBI:83099"/>
        <dbReference type="ChEBI" id="CHEBI:83100"/>
        <dbReference type="EC" id="1.8.1.4"/>
    </reaction>
</comment>
<evidence type="ECO:0000256" key="10">
    <source>
        <dbReference type="PIRSR" id="PIRSR000350-2"/>
    </source>
</evidence>
<dbReference type="Proteomes" id="UP000199555">
    <property type="component" value="Unassembled WGS sequence"/>
</dbReference>
<dbReference type="InterPro" id="IPR023753">
    <property type="entry name" value="FAD/NAD-binding_dom"/>
</dbReference>
<dbReference type="Gene3D" id="3.30.390.30">
    <property type="match status" value="1"/>
</dbReference>
<dbReference type="OrthoDB" id="9776382at2"/>
<keyword evidence="5 13" id="KW-0560">Oxidoreductase</keyword>
<evidence type="ECO:0000256" key="7">
    <source>
        <dbReference type="ARBA" id="ARBA00023157"/>
    </source>
</evidence>
<evidence type="ECO:0000256" key="5">
    <source>
        <dbReference type="ARBA" id="ARBA00023002"/>
    </source>
</evidence>
<dbReference type="GO" id="GO:0050660">
    <property type="term" value="F:flavin adenine dinucleotide binding"/>
    <property type="evidence" value="ECO:0007669"/>
    <property type="project" value="InterPro"/>
</dbReference>
<dbReference type="NCBIfam" id="TIGR01350">
    <property type="entry name" value="lipoamide_DH"/>
    <property type="match status" value="1"/>
</dbReference>
<dbReference type="SUPFAM" id="SSF51905">
    <property type="entry name" value="FAD/NAD(P)-binding domain"/>
    <property type="match status" value="1"/>
</dbReference>
<feature type="binding site" evidence="11">
    <location>
        <begin position="176"/>
        <end position="183"/>
    </location>
    <ligand>
        <name>NAD(+)</name>
        <dbReference type="ChEBI" id="CHEBI:57540"/>
    </ligand>
</feature>
<feature type="binding site" evidence="11">
    <location>
        <position position="268"/>
    </location>
    <ligand>
        <name>NAD(+)</name>
        <dbReference type="ChEBI" id="CHEBI:57540"/>
    </ligand>
</feature>
<dbReference type="EMBL" id="FNGE01000005">
    <property type="protein sequence ID" value="SDK99630.1"/>
    <property type="molecule type" value="Genomic_DNA"/>
</dbReference>
<dbReference type="InterPro" id="IPR006258">
    <property type="entry name" value="Lipoamide_DH"/>
</dbReference>
<feature type="disulfide bond" description="Redox-active" evidence="12">
    <location>
        <begin position="40"/>
        <end position="45"/>
    </location>
</feature>
<sequence length="462" mass="48099">MYDLIVIGAGPGGYVCAIRAAQLGLKVACVEGRETLGGTCLNVGCIPSKALLHASHMAHEMHENFAKMGLMNAHADIDWDRMQAYKAETVGTNTKGIEFLFKKNKIDWLKGWASIPAAGKVQVGDQVHETKNIVIASGSAATSLKGVEVDNDAGIVVDSTGVLALKKIPQTMVVIGAGVIGLELGSVYSRLGTKVTVVEYLDAITPGMDGEVQKQFQRILSKQGLKFILGAAVSGVESAENGATVTYTPKKGGDAQTLDAEVVLVATGRRPYHDGLGLDALGVKLTDRGQIAIDNHFATSVPGVYAIGDAVPGPMLAHKAEDEGMAVAEILAGKHGHVNYDAIPGVIYTTPEVAAVGLTEEGAKATGRKVKIGKFPLMGNARAKAMLQAEGFVKLIADADTDRILGCHIIGPGAGEMIHEVCVAMEFGAAAQDLALTCHAHPTVSEAVREAALACGDGAIHV</sequence>
<evidence type="ECO:0000256" key="13">
    <source>
        <dbReference type="RuleBase" id="RU003692"/>
    </source>
</evidence>
<dbReference type="GO" id="GO:0006103">
    <property type="term" value="P:2-oxoglutarate metabolic process"/>
    <property type="evidence" value="ECO:0007669"/>
    <property type="project" value="TreeGrafter"/>
</dbReference>
<evidence type="ECO:0000313" key="16">
    <source>
        <dbReference type="EMBL" id="SDK99630.1"/>
    </source>
</evidence>
<feature type="domain" description="FAD/NAD(P)-binding" evidence="15">
    <location>
        <begin position="2"/>
        <end position="324"/>
    </location>
</feature>
<dbReference type="AlphaFoldDB" id="A0A1G9GG41"/>
<evidence type="ECO:0000256" key="3">
    <source>
        <dbReference type="ARBA" id="ARBA00022630"/>
    </source>
</evidence>